<protein>
    <submittedName>
        <fullName evidence="1">Uncharacterized protein</fullName>
    </submittedName>
</protein>
<keyword evidence="2" id="KW-1185">Reference proteome</keyword>
<dbReference type="AlphaFoldDB" id="A0A6I1MMK7"/>
<proteinExistence type="predicted"/>
<dbReference type="EMBL" id="WHJC01000061">
    <property type="protein sequence ID" value="MPQ43357.1"/>
    <property type="molecule type" value="Genomic_DNA"/>
</dbReference>
<comment type="caution">
    <text evidence="1">The sequence shown here is derived from an EMBL/GenBank/DDBJ whole genome shotgun (WGS) entry which is preliminary data.</text>
</comment>
<gene>
    <name evidence="1" type="ORF">GBZ86_06245</name>
</gene>
<dbReference type="Proteomes" id="UP000430345">
    <property type="component" value="Unassembled WGS sequence"/>
</dbReference>
<dbReference type="OrthoDB" id="1949729at2"/>
<name>A0A6I1MMK7_9CLOT</name>
<dbReference type="RefSeq" id="WP_152888811.1">
    <property type="nucleotide sequence ID" value="NZ_WHJC01000061.1"/>
</dbReference>
<evidence type="ECO:0000313" key="2">
    <source>
        <dbReference type="Proteomes" id="UP000430345"/>
    </source>
</evidence>
<organism evidence="1 2">
    <name type="scientific">Clostridium tarantellae</name>
    <dbReference type="NCBI Taxonomy" id="39493"/>
    <lineage>
        <taxon>Bacteria</taxon>
        <taxon>Bacillati</taxon>
        <taxon>Bacillota</taxon>
        <taxon>Clostridia</taxon>
        <taxon>Eubacteriales</taxon>
        <taxon>Clostridiaceae</taxon>
        <taxon>Clostridium</taxon>
    </lineage>
</organism>
<sequence>MKYIGPFFRMNSLSTKEIESQLLYLSREAIKHIVLESRCGITINSKILKNIEFTKEELASFRGTTPLLCVYKKAKPNIYSSKYYKSWDDTTFKKDIPILSNALMTSSLIYLTRYYDSFTSLDDQLNEISNLYKSLSKIQLEFYYNYLRNNEGFFIDKKNLESIHQGELNLSEKNSKFNLVDQAFMMISYYCYAKNCKEDEDSKSYEKFAFEILQMFLEIKESIYLLSLNDCCKICFCLNVMFNLSKDENCKILLIDLCDYINSKYYESANSISDLETTGLLAMNLMLAYENLNISLFKDSFTDIIDLFINMYDDERGILSKSLNKKEIKYSSIEIILYILNMILYYKYIDSSKNIADIIFKVYKQYIVNSGLITGFPEPPNLDSYERYINSSLKSSDLIEEAMFRMPNCNSPELTGLASIFMKNVIYSRKKEVFSSNKNTFDSNINFLLFFIINYLLQSDYINNMFSNIKPAYNKKSINTKKTSSKIDNNEDMVSDSIDISLNDAILDVELEKTKNNEDLLINFNNNENDFNIDEFFLKSP</sequence>
<evidence type="ECO:0000313" key="1">
    <source>
        <dbReference type="EMBL" id="MPQ43357.1"/>
    </source>
</evidence>
<reference evidence="1 2" key="1">
    <citation type="submission" date="2019-10" db="EMBL/GenBank/DDBJ databases">
        <title>The Genome Sequence of Clostridium tarantellae Isolated from Fish Brain.</title>
        <authorList>
            <person name="Bano L."/>
            <person name="Kiel M."/>
            <person name="Sales G."/>
            <person name="Doxey A.C."/>
            <person name="Mansfield M.J."/>
            <person name="Schiavone M."/>
            <person name="Rossetto O."/>
            <person name="Pirazzini M."/>
            <person name="Dobrindt U."/>
            <person name="Montecucco C."/>
        </authorList>
    </citation>
    <scope>NUCLEOTIDE SEQUENCE [LARGE SCALE GENOMIC DNA]</scope>
    <source>
        <strain evidence="1 2">DSM 3997</strain>
    </source>
</reference>
<accession>A0A6I1MMK7</accession>